<name>A0ABT3HKY3_9FLAO</name>
<keyword evidence="2" id="KW-0808">Transferase</keyword>
<dbReference type="Gene3D" id="3.90.550.10">
    <property type="entry name" value="Spore Coat Polysaccharide Biosynthesis Protein SpsA, Chain A"/>
    <property type="match status" value="1"/>
</dbReference>
<dbReference type="InterPro" id="IPR029044">
    <property type="entry name" value="Nucleotide-diphossugar_trans"/>
</dbReference>
<protein>
    <submittedName>
        <fullName evidence="4">Glycosyltransferase</fullName>
    </submittedName>
</protein>
<proteinExistence type="predicted"/>
<dbReference type="SUPFAM" id="SSF53448">
    <property type="entry name" value="Nucleotide-diphospho-sugar transferases"/>
    <property type="match status" value="1"/>
</dbReference>
<keyword evidence="5" id="KW-1185">Reference proteome</keyword>
<dbReference type="Proteomes" id="UP001163719">
    <property type="component" value="Unassembled WGS sequence"/>
</dbReference>
<dbReference type="CDD" id="cd00761">
    <property type="entry name" value="Glyco_tranf_GTA_type"/>
    <property type="match status" value="1"/>
</dbReference>
<evidence type="ECO:0000313" key="5">
    <source>
        <dbReference type="Proteomes" id="UP001163719"/>
    </source>
</evidence>
<evidence type="ECO:0000313" key="4">
    <source>
        <dbReference type="EMBL" id="MCW3160414.1"/>
    </source>
</evidence>
<dbReference type="Pfam" id="PF00535">
    <property type="entry name" value="Glycos_transf_2"/>
    <property type="match status" value="1"/>
</dbReference>
<evidence type="ECO:0000256" key="1">
    <source>
        <dbReference type="ARBA" id="ARBA00022676"/>
    </source>
</evidence>
<keyword evidence="1" id="KW-0328">Glycosyltransferase</keyword>
<feature type="domain" description="Glycosyltransferase 2-like" evidence="3">
    <location>
        <begin position="17"/>
        <end position="174"/>
    </location>
</feature>
<dbReference type="EMBL" id="JAPDHV010000002">
    <property type="protein sequence ID" value="MCW3160414.1"/>
    <property type="molecule type" value="Genomic_DNA"/>
</dbReference>
<dbReference type="PANTHER" id="PTHR22916:SF51">
    <property type="entry name" value="GLYCOSYLTRANSFERASE EPSH-RELATED"/>
    <property type="match status" value="1"/>
</dbReference>
<reference evidence="4" key="1">
    <citation type="submission" date="2022-10" db="EMBL/GenBank/DDBJ databases">
        <title>Chryseobacterium babae sp. nov. isolated from the gut of the beetle Oryctes rhinoceros, and Chryseobacterium kimseyorum sp. nov., isolated from a stick insect rearing cage.</title>
        <authorList>
            <person name="Shelomi M."/>
            <person name="Han C.-J."/>
            <person name="Chen W.-M."/>
            <person name="Chen H.-K."/>
            <person name="Liaw S.-J."/>
            <person name="Muhle E."/>
            <person name="Clermont D."/>
        </authorList>
    </citation>
    <scope>NUCLEOTIDE SEQUENCE</scope>
    <source>
        <strain evidence="4">WLa1L2M3</strain>
    </source>
</reference>
<sequence length="329" mass="38589">MEERKNNTAMERNTLISVIIPVYNAANTLHKCVDSVLAQTYPEFELLLINDGSPDNSLEIMNFYAEKDTRVKVIDKAKNSGVSDTRNIGISHAKGQAICFIDSDDWVEKNYLQVFIDNYQSSDTLLIQNLIRGKPRELYYKTYQLKNDFSELFIKNNLLYYGAPYVKFYDREIIIKNSITFNKDISYGEDLMFFLEYIKQIKAIKIIDAALYHYEYTENSLSRVQHSFNTLFTLHSAIKNFIAFKKPNEKAIKKYLYQVDWDIVEASIDQGIIGKKLNKEETYKSLHTLTLTLDNNHYLYSSYYRKVLFLLLKARQFHLLLKLKRSLTK</sequence>
<accession>A0ABT3HKY3</accession>
<gene>
    <name evidence="4" type="ORF">OH806_03945</name>
</gene>
<dbReference type="InterPro" id="IPR001173">
    <property type="entry name" value="Glyco_trans_2-like"/>
</dbReference>
<evidence type="ECO:0000259" key="3">
    <source>
        <dbReference type="Pfam" id="PF00535"/>
    </source>
</evidence>
<evidence type="ECO:0000256" key="2">
    <source>
        <dbReference type="ARBA" id="ARBA00022679"/>
    </source>
</evidence>
<comment type="caution">
    <text evidence="4">The sequence shown here is derived from an EMBL/GenBank/DDBJ whole genome shotgun (WGS) entry which is preliminary data.</text>
</comment>
<dbReference type="PANTHER" id="PTHR22916">
    <property type="entry name" value="GLYCOSYLTRANSFERASE"/>
    <property type="match status" value="1"/>
</dbReference>
<organism evidence="4 5">
    <name type="scientific">Chryseobacterium oryctis</name>
    <dbReference type="NCBI Taxonomy" id="2952618"/>
    <lineage>
        <taxon>Bacteria</taxon>
        <taxon>Pseudomonadati</taxon>
        <taxon>Bacteroidota</taxon>
        <taxon>Flavobacteriia</taxon>
        <taxon>Flavobacteriales</taxon>
        <taxon>Weeksellaceae</taxon>
        <taxon>Chryseobacterium group</taxon>
        <taxon>Chryseobacterium</taxon>
    </lineage>
</organism>
<dbReference type="RefSeq" id="WP_264742373.1">
    <property type="nucleotide sequence ID" value="NZ_JAPDHV010000002.1"/>
</dbReference>